<dbReference type="InterPro" id="IPR005532">
    <property type="entry name" value="SUMF_dom"/>
</dbReference>
<reference evidence="4 5" key="1">
    <citation type="submission" date="2015-09" db="EMBL/GenBank/DDBJ databases">
        <title>Sorangium comparison.</title>
        <authorList>
            <person name="Zaburannyi N."/>
            <person name="Bunk B."/>
            <person name="Overmann J."/>
            <person name="Mueller R."/>
        </authorList>
    </citation>
    <scope>NUCLEOTIDE SEQUENCE [LARGE SCALE GENOMIC DNA]</scope>
    <source>
        <strain evidence="4 5">So ce26</strain>
    </source>
</reference>
<dbReference type="GO" id="GO:0120147">
    <property type="term" value="F:formylglycine-generating oxidase activity"/>
    <property type="evidence" value="ECO:0007669"/>
    <property type="project" value="TreeGrafter"/>
</dbReference>
<evidence type="ECO:0000259" key="3">
    <source>
        <dbReference type="Pfam" id="PF03781"/>
    </source>
</evidence>
<dbReference type="Proteomes" id="UP000238348">
    <property type="component" value="Chromosome"/>
</dbReference>
<dbReference type="Gene3D" id="3.90.1580.10">
    <property type="entry name" value="paralog of FGE (formylglycine-generating enzyme)"/>
    <property type="match status" value="1"/>
</dbReference>
<dbReference type="Pfam" id="PF03781">
    <property type="entry name" value="FGE-sulfatase"/>
    <property type="match status" value="1"/>
</dbReference>
<dbReference type="SUPFAM" id="SSF56436">
    <property type="entry name" value="C-type lectin-like"/>
    <property type="match status" value="1"/>
</dbReference>
<dbReference type="InterPro" id="IPR016187">
    <property type="entry name" value="CTDL_fold"/>
</dbReference>
<dbReference type="InterPro" id="IPR042095">
    <property type="entry name" value="SUMF_sf"/>
</dbReference>
<feature type="domain" description="Sulfatase-modifying factor enzyme-like" evidence="3">
    <location>
        <begin position="64"/>
        <end position="316"/>
    </location>
</feature>
<feature type="compositionally biased region" description="Low complexity" evidence="1">
    <location>
        <begin position="37"/>
        <end position="53"/>
    </location>
</feature>
<evidence type="ECO:0000256" key="2">
    <source>
        <dbReference type="SAM" id="SignalP"/>
    </source>
</evidence>
<gene>
    <name evidence="4" type="ORF">SOCE26_045910</name>
</gene>
<evidence type="ECO:0000313" key="5">
    <source>
        <dbReference type="Proteomes" id="UP000238348"/>
    </source>
</evidence>
<organism evidence="4 5">
    <name type="scientific">Sorangium cellulosum</name>
    <name type="common">Polyangium cellulosum</name>
    <dbReference type="NCBI Taxonomy" id="56"/>
    <lineage>
        <taxon>Bacteria</taxon>
        <taxon>Pseudomonadati</taxon>
        <taxon>Myxococcota</taxon>
        <taxon>Polyangia</taxon>
        <taxon>Polyangiales</taxon>
        <taxon>Polyangiaceae</taxon>
        <taxon>Sorangium</taxon>
    </lineage>
</organism>
<dbReference type="AlphaFoldDB" id="A0A2L0EV13"/>
<evidence type="ECO:0000256" key="1">
    <source>
        <dbReference type="SAM" id="MobiDB-lite"/>
    </source>
</evidence>
<evidence type="ECO:0000313" key="4">
    <source>
        <dbReference type="EMBL" id="AUX43148.1"/>
    </source>
</evidence>
<feature type="region of interest" description="Disordered" evidence="1">
    <location>
        <begin position="27"/>
        <end position="56"/>
    </location>
</feature>
<feature type="chain" id="PRO_5014791694" description="Sulfatase-modifying factor enzyme-like domain-containing protein" evidence="2">
    <location>
        <begin position="20"/>
        <end position="318"/>
    </location>
</feature>
<sequence length="318" mass="34342">MRPAALLTLAMLASFFAVSMVGAAAPPRGRRAPRPPADAAAAVSARAGGPRAPSSVVALRAPGPSAVLVRAGSFTMGSSEVEIVHAVTLCKLEPAGELCVEEIEASFANELVPHEVYLSDFWIDRTEVTVASYRRCVSAGHCDEPPYASGGQRFDRPDYPVVLVTWSDAQRYCAWAGGRLPTEAEWERAARRADGRRYPWGDVYNPFYANHGRLAVDEHDDGDGFLELAPVGSFVAGRTPDGIDDLAGNVEEWVADYYGPEYPSGSAKDPRGPGMGEERVLRGGSYTHGRPWLRGAARGHDLPTSRRAWRGFRCARTA</sequence>
<dbReference type="InterPro" id="IPR051043">
    <property type="entry name" value="Sulfatase_Mod_Factor_Kinase"/>
</dbReference>
<name>A0A2L0EV13_SORCE</name>
<keyword evidence="2" id="KW-0732">Signal</keyword>
<dbReference type="OrthoDB" id="9768004at2"/>
<protein>
    <recommendedName>
        <fullName evidence="3">Sulfatase-modifying factor enzyme-like domain-containing protein</fullName>
    </recommendedName>
</protein>
<dbReference type="RefSeq" id="WP_104981862.1">
    <property type="nucleotide sequence ID" value="NZ_CP012673.1"/>
</dbReference>
<dbReference type="EMBL" id="CP012673">
    <property type="protein sequence ID" value="AUX43148.1"/>
    <property type="molecule type" value="Genomic_DNA"/>
</dbReference>
<proteinExistence type="predicted"/>
<dbReference type="PANTHER" id="PTHR23150">
    <property type="entry name" value="SULFATASE MODIFYING FACTOR 1, 2"/>
    <property type="match status" value="1"/>
</dbReference>
<dbReference type="PANTHER" id="PTHR23150:SF19">
    <property type="entry name" value="FORMYLGLYCINE-GENERATING ENZYME"/>
    <property type="match status" value="1"/>
</dbReference>
<accession>A0A2L0EV13</accession>
<feature type="signal peptide" evidence="2">
    <location>
        <begin position="1"/>
        <end position="19"/>
    </location>
</feature>